<name>A0ABZ0KU60_STRC4</name>
<reference evidence="1" key="3">
    <citation type="journal article" date="2024" name="Microb. Biotechnol.">
        <title>The involvement of multiple ABC transporters in daunorubicin efflux in Streptomyces coeruleorubidus.</title>
        <authorList>
            <person name="Dong J."/>
            <person name="Ning J."/>
            <person name="Tian Y."/>
            <person name="Li H."/>
            <person name="Chen H."/>
            <person name="Guan W."/>
        </authorList>
    </citation>
    <scope>NUCLEOTIDE SEQUENCE</scope>
    <source>
        <strain evidence="1">CICC 11043</strain>
    </source>
</reference>
<dbReference type="Proteomes" id="UP001305002">
    <property type="component" value="Plasmid unnamed"/>
</dbReference>
<reference evidence="1" key="2">
    <citation type="submission" date="2023-10" db="EMBL/GenBank/DDBJ databases">
        <authorList>
            <person name="guan w."/>
        </authorList>
    </citation>
    <scope>NUCLEOTIDE SEQUENCE</scope>
    <source>
        <strain evidence="1">CICC 11043</strain>
        <plasmid evidence="1">unnamed</plasmid>
    </source>
</reference>
<reference evidence="1 3" key="1">
    <citation type="journal article" date="2021" name="J. Microbiol. Biotechnol.">
        <title>An Efficient Markerless Deletion System Suitable for the Industrial Strains of Streptomyces.</title>
        <authorList>
            <person name="Dong J."/>
            <person name="Wei J."/>
            <person name="Li H."/>
            <person name="Zhao S."/>
            <person name="Guan W."/>
        </authorList>
    </citation>
    <scope>NUCLEOTIDE SEQUENCE [LARGE SCALE GENOMIC DNA]</scope>
    <source>
        <strain evidence="1 3">CICC 11043</strain>
    </source>
</reference>
<gene>
    <name evidence="1" type="ORF">R5U08_41425</name>
    <name evidence="2" type="ORF">R5U08_42395</name>
</gene>
<evidence type="ECO:0000313" key="3">
    <source>
        <dbReference type="Proteomes" id="UP001305002"/>
    </source>
</evidence>
<geneLocation type="plasmid" evidence="1 3">
    <name>unnamed</name>
</geneLocation>
<organism evidence="1 3">
    <name type="scientific">Streptomyces coeruleorubidus</name>
    <dbReference type="NCBI Taxonomy" id="116188"/>
    <lineage>
        <taxon>Bacteria</taxon>
        <taxon>Bacillati</taxon>
        <taxon>Actinomycetota</taxon>
        <taxon>Actinomycetes</taxon>
        <taxon>Kitasatosporales</taxon>
        <taxon>Streptomycetaceae</taxon>
        <taxon>Streptomyces</taxon>
    </lineage>
</organism>
<sequence length="48" mass="4803">MSTANACGAAPPHPLGHHGITVMTCRHHLALQGAYARAHSTAAAGTGE</sequence>
<keyword evidence="1" id="KW-0614">Plasmid</keyword>
<evidence type="ECO:0000313" key="2">
    <source>
        <dbReference type="EMBL" id="WOT40735.1"/>
    </source>
</evidence>
<evidence type="ECO:0000313" key="1">
    <source>
        <dbReference type="EMBL" id="WOT40567.1"/>
    </source>
</evidence>
<accession>A0ABZ0KU60</accession>
<keyword evidence="3" id="KW-1185">Reference proteome</keyword>
<proteinExistence type="predicted"/>
<dbReference type="EMBL" id="CP137525">
    <property type="protein sequence ID" value="WOT40735.1"/>
    <property type="molecule type" value="Genomic_DNA"/>
</dbReference>
<dbReference type="EMBL" id="CP137525">
    <property type="protein sequence ID" value="WOT40567.1"/>
    <property type="molecule type" value="Genomic_DNA"/>
</dbReference>
<protein>
    <submittedName>
        <fullName evidence="1">Uncharacterized protein</fullName>
    </submittedName>
</protein>
<dbReference type="RefSeq" id="WP_317928239.1">
    <property type="nucleotide sequence ID" value="NZ_CP137525.1"/>
</dbReference>